<evidence type="ECO:0000256" key="3">
    <source>
        <dbReference type="ARBA" id="ARBA00022679"/>
    </source>
</evidence>
<evidence type="ECO:0000313" key="6">
    <source>
        <dbReference type="EMBL" id="OOP57905.1"/>
    </source>
</evidence>
<dbReference type="Gene3D" id="3.90.550.10">
    <property type="entry name" value="Spore Coat Polysaccharide Biosynthesis Protein SpsA, Chain A"/>
    <property type="match status" value="1"/>
</dbReference>
<protein>
    <recommendedName>
        <fullName evidence="5">Glycosyltransferase 2-like domain-containing protein</fullName>
    </recommendedName>
</protein>
<dbReference type="STRING" id="1004156.AYP45_00890"/>
<dbReference type="PANTHER" id="PTHR43630:SF1">
    <property type="entry name" value="POLY-BETA-1,6-N-ACETYL-D-GLUCOSAMINE SYNTHASE"/>
    <property type="match status" value="1"/>
</dbReference>
<evidence type="ECO:0000256" key="2">
    <source>
        <dbReference type="ARBA" id="ARBA00022676"/>
    </source>
</evidence>
<proteinExistence type="inferred from homology"/>
<dbReference type="Proteomes" id="UP000189681">
    <property type="component" value="Unassembled WGS sequence"/>
</dbReference>
<comment type="caution">
    <text evidence="6">The sequence shown here is derived from an EMBL/GenBank/DDBJ whole genome shotgun (WGS) entry which is preliminary data.</text>
</comment>
<reference evidence="6 7" key="1">
    <citation type="journal article" date="2017" name="Water Res.">
        <title>Discovery and metagenomic analysis of an anammox bacterial enrichment related to Candidatus "Brocadia caroliniensis" in a full-scale glycerol-fed nitritation-denitritation separate centrate treatment process.</title>
        <authorList>
            <person name="Park H."/>
            <person name="Brotto A.C."/>
            <person name="van Loosdrecht M.C."/>
            <person name="Chandran K."/>
        </authorList>
    </citation>
    <scope>NUCLEOTIDE SEQUENCE [LARGE SCALE GENOMIC DNA]</scope>
    <source>
        <strain evidence="6">26THWARD</strain>
    </source>
</reference>
<feature type="transmembrane region" description="Helical" evidence="4">
    <location>
        <begin position="300"/>
        <end position="324"/>
    </location>
</feature>
<evidence type="ECO:0000256" key="4">
    <source>
        <dbReference type="SAM" id="Phobius"/>
    </source>
</evidence>
<keyword evidence="2" id="KW-0328">Glycosyltransferase</keyword>
<keyword evidence="4" id="KW-0472">Membrane</keyword>
<dbReference type="SUPFAM" id="SSF53448">
    <property type="entry name" value="Nucleotide-diphospho-sugar transferases"/>
    <property type="match status" value="1"/>
</dbReference>
<dbReference type="InterPro" id="IPR001173">
    <property type="entry name" value="Glyco_trans_2-like"/>
</dbReference>
<accession>A0A1V4AXP3</accession>
<sequence>MKFSILVPAYNEEQSISSCLHALSLLSYGNKEVFVVDDASTDRTPQLVEKFSDKGVVLVKREKNGGRAAALNSGLQSATGDVIITTDADTIVPVDWLQRFKPCFEQQDVVAVGGAYQASNRDKPLANATSILDHILNGILKKALVPNKLSGVNSAIRRDALLDVGGFNENSWWSEDSELGWKLSRRGKVIYDANNLVRTQYPDTWSGIWRRKFYWGYAMGLQFREQMSPHLKLWIRPMTFITLFVSLLVFLATIPYGIRVSYIPGSLFLLLFSLLTLIYVPIGVIVMVRNGDSSGTSLKTLPVLAILPLVREFAYVYGMCLGYYRGRRGLIKPSWKERVNDGDAEVTGKKQYG</sequence>
<dbReference type="CDD" id="cd06423">
    <property type="entry name" value="CESA_like"/>
    <property type="match status" value="1"/>
</dbReference>
<dbReference type="InterPro" id="IPR029044">
    <property type="entry name" value="Nucleotide-diphossugar_trans"/>
</dbReference>
<feature type="domain" description="Glycosyltransferase 2-like" evidence="5">
    <location>
        <begin position="4"/>
        <end position="161"/>
    </location>
</feature>
<comment type="similarity">
    <text evidence="1">Belongs to the glycosyltransferase 2 family.</text>
</comment>
<evidence type="ECO:0000256" key="1">
    <source>
        <dbReference type="ARBA" id="ARBA00006739"/>
    </source>
</evidence>
<evidence type="ECO:0000313" key="7">
    <source>
        <dbReference type="Proteomes" id="UP000189681"/>
    </source>
</evidence>
<name>A0A1V4AXP3_9BACT</name>
<gene>
    <name evidence="6" type="ORF">AYP45_00890</name>
</gene>
<dbReference type="Pfam" id="PF00535">
    <property type="entry name" value="Glycos_transf_2"/>
    <property type="match status" value="1"/>
</dbReference>
<dbReference type="EMBL" id="AYTS01000008">
    <property type="protein sequence ID" value="OOP57905.1"/>
    <property type="molecule type" value="Genomic_DNA"/>
</dbReference>
<keyword evidence="3" id="KW-0808">Transferase</keyword>
<keyword evidence="4" id="KW-1133">Transmembrane helix</keyword>
<feature type="transmembrane region" description="Helical" evidence="4">
    <location>
        <begin position="233"/>
        <end position="254"/>
    </location>
</feature>
<feature type="transmembrane region" description="Helical" evidence="4">
    <location>
        <begin position="266"/>
        <end position="288"/>
    </location>
</feature>
<dbReference type="GO" id="GO:0016757">
    <property type="term" value="F:glycosyltransferase activity"/>
    <property type="evidence" value="ECO:0007669"/>
    <property type="project" value="UniProtKB-KW"/>
</dbReference>
<dbReference type="AlphaFoldDB" id="A0A1V4AXP3"/>
<keyword evidence="4" id="KW-0812">Transmembrane</keyword>
<dbReference type="PANTHER" id="PTHR43630">
    <property type="entry name" value="POLY-BETA-1,6-N-ACETYL-D-GLUCOSAMINE SYNTHASE"/>
    <property type="match status" value="1"/>
</dbReference>
<evidence type="ECO:0000259" key="5">
    <source>
        <dbReference type="Pfam" id="PF00535"/>
    </source>
</evidence>
<organism evidence="6 7">
    <name type="scientific">Candidatus Brocadia carolinensis</name>
    <dbReference type="NCBI Taxonomy" id="1004156"/>
    <lineage>
        <taxon>Bacteria</taxon>
        <taxon>Pseudomonadati</taxon>
        <taxon>Planctomycetota</taxon>
        <taxon>Candidatus Brocadiia</taxon>
        <taxon>Candidatus Brocadiales</taxon>
        <taxon>Candidatus Brocadiaceae</taxon>
        <taxon>Candidatus Brocadia</taxon>
    </lineage>
</organism>